<dbReference type="InterPro" id="IPR036291">
    <property type="entry name" value="NAD(P)-bd_dom_sf"/>
</dbReference>
<dbReference type="PRINTS" id="PR00081">
    <property type="entry name" value="GDHRDH"/>
</dbReference>
<gene>
    <name evidence="4" type="primary">sdh</name>
    <name evidence="4" type="ORF">Pan161_49420</name>
</gene>
<dbReference type="PANTHER" id="PTHR43976">
    <property type="entry name" value="SHORT CHAIN DEHYDROGENASE"/>
    <property type="match status" value="1"/>
</dbReference>
<dbReference type="Gene3D" id="3.40.50.720">
    <property type="entry name" value="NAD(P)-binding Rossmann-like Domain"/>
    <property type="match status" value="1"/>
</dbReference>
<dbReference type="InterPro" id="IPR051911">
    <property type="entry name" value="SDR_oxidoreductase"/>
</dbReference>
<accession>A0A517VJS6</accession>
<reference evidence="4 5" key="1">
    <citation type="submission" date="2019-02" db="EMBL/GenBank/DDBJ databases">
        <title>Deep-cultivation of Planctomycetes and their phenomic and genomic characterization uncovers novel biology.</title>
        <authorList>
            <person name="Wiegand S."/>
            <person name="Jogler M."/>
            <person name="Boedeker C."/>
            <person name="Pinto D."/>
            <person name="Vollmers J."/>
            <person name="Rivas-Marin E."/>
            <person name="Kohn T."/>
            <person name="Peeters S.H."/>
            <person name="Heuer A."/>
            <person name="Rast P."/>
            <person name="Oberbeckmann S."/>
            <person name="Bunk B."/>
            <person name="Jeske O."/>
            <person name="Meyerdierks A."/>
            <person name="Storesund J.E."/>
            <person name="Kallscheuer N."/>
            <person name="Luecker S."/>
            <person name="Lage O.M."/>
            <person name="Pohl T."/>
            <person name="Merkel B.J."/>
            <person name="Hornburger P."/>
            <person name="Mueller R.-W."/>
            <person name="Bruemmer F."/>
            <person name="Labrenz M."/>
            <person name="Spormann A.M."/>
            <person name="Op den Camp H."/>
            <person name="Overmann J."/>
            <person name="Amann R."/>
            <person name="Jetten M.S.M."/>
            <person name="Mascher T."/>
            <person name="Medema M.H."/>
            <person name="Devos D.P."/>
            <person name="Kaster A.-K."/>
            <person name="Ovreas L."/>
            <person name="Rohde M."/>
            <person name="Galperin M.Y."/>
            <person name="Jogler C."/>
        </authorList>
    </citation>
    <scope>NUCLEOTIDE SEQUENCE [LARGE SCALE GENOMIC DNA]</scope>
    <source>
        <strain evidence="4 5">Pan161</strain>
    </source>
</reference>
<dbReference type="InterPro" id="IPR020904">
    <property type="entry name" value="Sc_DH/Rdtase_CS"/>
</dbReference>
<dbReference type="RefSeq" id="WP_145231247.1">
    <property type="nucleotide sequence ID" value="NZ_CP036343.1"/>
</dbReference>
<evidence type="ECO:0000313" key="4">
    <source>
        <dbReference type="EMBL" id="QDT93264.1"/>
    </source>
</evidence>
<name>A0A517VJS6_9PLAN</name>
<dbReference type="EMBL" id="CP036343">
    <property type="protein sequence ID" value="QDT93264.1"/>
    <property type="molecule type" value="Genomic_DNA"/>
</dbReference>
<keyword evidence="5" id="KW-1185">Reference proteome</keyword>
<proteinExistence type="inferred from homology"/>
<dbReference type="PROSITE" id="PS00061">
    <property type="entry name" value="ADH_SHORT"/>
    <property type="match status" value="1"/>
</dbReference>
<protein>
    <submittedName>
        <fullName evidence="4">Serine 3-dehydrogenase</fullName>
        <ecNumber evidence="4">1.1.1.276</ecNumber>
    </submittedName>
</protein>
<keyword evidence="2 4" id="KW-0560">Oxidoreductase</keyword>
<evidence type="ECO:0000256" key="2">
    <source>
        <dbReference type="ARBA" id="ARBA00023002"/>
    </source>
</evidence>
<sequence>MQTVLITGASAGFGKLVAEKLLAKGFTVYAAARRVEKMRDLESLGAHIMHMDVTDTESVNTGVAKVIEEQQRIDVLFNNAGYGSYGTIEDVPLEEIQRQYDVNVFGMGRLVQAVLPQMRKQGSGRIINTASVVGHVSTAVLGWYASTKHAVEAFSDALRMEVKSLGIEVVVIEPGAVKTEFDEVAFATLDSLDHAEDYKPLVAAFRKFTGDLYSKSPGPESTANAVVKAIEAKKPKTRYATTLDAKLLPRVKRLFSDKLFDKIVLSQMK</sequence>
<dbReference type="GO" id="GO:0031132">
    <property type="term" value="F:serine 3-dehydrogenase activity"/>
    <property type="evidence" value="ECO:0007669"/>
    <property type="project" value="UniProtKB-EC"/>
</dbReference>
<comment type="similarity">
    <text evidence="1 3">Belongs to the short-chain dehydrogenases/reductases (SDR) family.</text>
</comment>
<dbReference type="InterPro" id="IPR002347">
    <property type="entry name" value="SDR_fam"/>
</dbReference>
<dbReference type="KEGG" id="gax:Pan161_49420"/>
<dbReference type="PANTHER" id="PTHR43976:SF16">
    <property type="entry name" value="SHORT-CHAIN DEHYDROGENASE_REDUCTASE FAMILY PROTEIN"/>
    <property type="match status" value="1"/>
</dbReference>
<dbReference type="Proteomes" id="UP000316855">
    <property type="component" value="Chromosome"/>
</dbReference>
<evidence type="ECO:0000256" key="1">
    <source>
        <dbReference type="ARBA" id="ARBA00006484"/>
    </source>
</evidence>
<dbReference type="EC" id="1.1.1.276" evidence="4"/>
<dbReference type="Pfam" id="PF00106">
    <property type="entry name" value="adh_short"/>
    <property type="match status" value="1"/>
</dbReference>
<evidence type="ECO:0000313" key="5">
    <source>
        <dbReference type="Proteomes" id="UP000316855"/>
    </source>
</evidence>
<dbReference type="CDD" id="cd05374">
    <property type="entry name" value="17beta-HSD-like_SDR_c"/>
    <property type="match status" value="1"/>
</dbReference>
<dbReference type="SUPFAM" id="SSF51735">
    <property type="entry name" value="NAD(P)-binding Rossmann-fold domains"/>
    <property type="match status" value="1"/>
</dbReference>
<evidence type="ECO:0000256" key="3">
    <source>
        <dbReference type="RuleBase" id="RU000363"/>
    </source>
</evidence>
<dbReference type="OrthoDB" id="9775296at2"/>
<dbReference type="PRINTS" id="PR00080">
    <property type="entry name" value="SDRFAMILY"/>
</dbReference>
<organism evidence="4 5">
    <name type="scientific">Gimesia algae</name>
    <dbReference type="NCBI Taxonomy" id="2527971"/>
    <lineage>
        <taxon>Bacteria</taxon>
        <taxon>Pseudomonadati</taxon>
        <taxon>Planctomycetota</taxon>
        <taxon>Planctomycetia</taxon>
        <taxon>Planctomycetales</taxon>
        <taxon>Planctomycetaceae</taxon>
        <taxon>Gimesia</taxon>
    </lineage>
</organism>
<dbReference type="NCBIfam" id="NF004826">
    <property type="entry name" value="PRK06182.1"/>
    <property type="match status" value="1"/>
</dbReference>
<dbReference type="AlphaFoldDB" id="A0A517VJS6"/>